<gene>
    <name evidence="1" type="ORF">MERR_LOCUS11008</name>
</gene>
<organism evidence="1 2">
    <name type="scientific">Microthlaspi erraticum</name>
    <dbReference type="NCBI Taxonomy" id="1685480"/>
    <lineage>
        <taxon>Eukaryota</taxon>
        <taxon>Viridiplantae</taxon>
        <taxon>Streptophyta</taxon>
        <taxon>Embryophyta</taxon>
        <taxon>Tracheophyta</taxon>
        <taxon>Spermatophyta</taxon>
        <taxon>Magnoliopsida</taxon>
        <taxon>eudicotyledons</taxon>
        <taxon>Gunneridae</taxon>
        <taxon>Pentapetalae</taxon>
        <taxon>rosids</taxon>
        <taxon>malvids</taxon>
        <taxon>Brassicales</taxon>
        <taxon>Brassicaceae</taxon>
        <taxon>Coluteocarpeae</taxon>
        <taxon>Microthlaspi</taxon>
    </lineage>
</organism>
<accession>A0A6D2I5L5</accession>
<proteinExistence type="predicted"/>
<dbReference type="Proteomes" id="UP000467841">
    <property type="component" value="Unassembled WGS sequence"/>
</dbReference>
<dbReference type="AlphaFoldDB" id="A0A6D2I5L5"/>
<evidence type="ECO:0000313" key="1">
    <source>
        <dbReference type="EMBL" id="CAA7023773.1"/>
    </source>
</evidence>
<comment type="caution">
    <text evidence="1">The sequence shown here is derived from an EMBL/GenBank/DDBJ whole genome shotgun (WGS) entry which is preliminary data.</text>
</comment>
<name>A0A6D2I5L5_9BRAS</name>
<dbReference type="EMBL" id="CACVBM020000821">
    <property type="protein sequence ID" value="CAA7023773.1"/>
    <property type="molecule type" value="Genomic_DNA"/>
</dbReference>
<evidence type="ECO:0000313" key="2">
    <source>
        <dbReference type="Proteomes" id="UP000467841"/>
    </source>
</evidence>
<protein>
    <submittedName>
        <fullName evidence="1">Uncharacterized protein</fullName>
    </submittedName>
</protein>
<keyword evidence="2" id="KW-1185">Reference proteome</keyword>
<reference evidence="1" key="1">
    <citation type="submission" date="2020-01" db="EMBL/GenBank/DDBJ databases">
        <authorList>
            <person name="Mishra B."/>
        </authorList>
    </citation>
    <scope>NUCLEOTIDE SEQUENCE [LARGE SCALE GENOMIC DNA]</scope>
</reference>
<sequence>MPSTRDMELEAELEPDRAKHVELEPDGIKDMTLEVEEKHDVMDKLVANQELATEKKLVSKDTVAAPMEMVTHSGVNIEPRWRRHDPKPPWFFIQAQEISKWHVIALFFPYLWFCPNGFLMRLMFHIQITHFADQDPSPSSGKIENVAMKLKGLF</sequence>